<sequence length="67" mass="7256">MANLPLEPVSRPDGRIEGIDLPEARRSRRLCCMLLRLAVVLNRSGADEFLPGVAVPAKDQGVGLQFA</sequence>
<dbReference type="Proteomes" id="UP000317990">
    <property type="component" value="Unassembled WGS sequence"/>
</dbReference>
<proteinExistence type="predicted"/>
<evidence type="ECO:0000313" key="2">
    <source>
        <dbReference type="Proteomes" id="UP000317990"/>
    </source>
</evidence>
<organism evidence="1 2">
    <name type="scientific">Aphanocapsa feldmannii 277cV</name>
    <dbReference type="NCBI Taxonomy" id="2507553"/>
    <lineage>
        <taxon>Bacteria</taxon>
        <taxon>Bacillati</taxon>
        <taxon>Cyanobacteriota</taxon>
        <taxon>Cyanophyceae</taxon>
        <taxon>Oscillatoriophycideae</taxon>
        <taxon>Chroococcales</taxon>
        <taxon>Microcystaceae</taxon>
        <taxon>Aphanocapsa</taxon>
    </lineage>
</organism>
<gene>
    <name evidence="1" type="ORF">ERJ67_09680</name>
</gene>
<accession>A0A524RMN6</accession>
<evidence type="ECO:0000313" key="1">
    <source>
        <dbReference type="EMBL" id="TGG90953.1"/>
    </source>
</evidence>
<comment type="caution">
    <text evidence="1">The sequence shown here is derived from an EMBL/GenBank/DDBJ whole genome shotgun (WGS) entry which is preliminary data.</text>
</comment>
<dbReference type="AlphaFoldDB" id="A0A524RMN6"/>
<protein>
    <submittedName>
        <fullName evidence="1">Uncharacterized protein</fullName>
    </submittedName>
</protein>
<name>A0A524RMN6_9CHRO</name>
<reference evidence="1 2" key="1">
    <citation type="journal article" date="2019" name="mSystems">
        <title>Life at home and on the roam: Genomic adaptions reflect the dual lifestyle of an intracellular, facultative symbiont.</title>
        <authorList>
            <person name="Burgsdorf I."/>
        </authorList>
    </citation>
    <scope>NUCLEOTIDE SEQUENCE [LARGE SCALE GENOMIC DNA]</scope>
    <source>
        <strain evidence="1">277cV</strain>
    </source>
</reference>
<dbReference type="EMBL" id="SRMO01000084">
    <property type="protein sequence ID" value="TGG90953.1"/>
    <property type="molecule type" value="Genomic_DNA"/>
</dbReference>